<protein>
    <submittedName>
        <fullName evidence="11">Ankyrin repeat-containing protein</fullName>
    </submittedName>
</protein>
<feature type="repeat" description="ANK" evidence="7">
    <location>
        <begin position="231"/>
        <end position="252"/>
    </location>
</feature>
<dbReference type="Pfam" id="PF12796">
    <property type="entry name" value="Ank_2"/>
    <property type="match status" value="3"/>
</dbReference>
<evidence type="ECO:0000256" key="7">
    <source>
        <dbReference type="PROSITE-ProRule" id="PRU00023"/>
    </source>
</evidence>
<accession>A0A0K9NWK4</accession>
<evidence type="ECO:0000256" key="1">
    <source>
        <dbReference type="ARBA" id="ARBA00004141"/>
    </source>
</evidence>
<keyword evidence="4 9" id="KW-1133">Transmembrane helix</keyword>
<keyword evidence="2 9" id="KW-0812">Transmembrane</keyword>
<gene>
    <name evidence="11" type="ORF">ZOSMA_5G02850</name>
</gene>
<comment type="caution">
    <text evidence="11">The sequence shown here is derived from an EMBL/GenBank/DDBJ whole genome shotgun (WGS) entry which is preliminary data.</text>
</comment>
<sequence length="606" mass="67405">MAEQLDFQSRQFERRHSFKQVEMERHPSFKIGLMEKQRSFRFPSSKDRHQPSFLRSSSIVEKQQHTTTTTTTSLSPSVKKKNNGGSKRGDTALHMAARTHDMFKLWELLHCQDEDGVRQMVSCQNQIGETCLYVASENGHADVVREILIHSDYQSASLKANNGFDSFQIAARQGHLGVLKELLHLFPELAMTTNSVNSTALDTAATQGHVEIVDLLLESNIPDLAKIARTNGKTALHSAARGGHAEIVRSLLVKDHTIMYRCDRKGQTAFHMAVKGTSADVFWELLKPDSPSVINLQDNKGNTALHIATRKGRSQMVRDLLSIEGVDINKINKGYETALDVATKSNHDEIISLLKDAGGLEAKEQASPPPTSPAKQLKETVIDIKHDLQSQFQHTKKTKQRVHKIRKNLKKLQITGLNNAMSSNTIVAVLIATIAFAAIFTLPAQNVQENTKQSEAAGYTLGQSYIATNAAFVVFFVFDSLSLFISLSVVVVQTSLIVTEEKAKTTMVFVINKLMWLACIFISVAFISLTFIVVGRHNQWLAWATAGIGSFILLITIVSMCFFIIKHHFSKDTESIFRRLSISRSPSSVKVESNSELVTNTNIYAL</sequence>
<feature type="transmembrane region" description="Helical" evidence="9">
    <location>
        <begin position="426"/>
        <end position="445"/>
    </location>
</feature>
<dbReference type="InterPro" id="IPR026961">
    <property type="entry name" value="PGG_dom"/>
</dbReference>
<keyword evidence="3" id="KW-0677">Repeat</keyword>
<dbReference type="SMART" id="SM00248">
    <property type="entry name" value="ANK"/>
    <property type="match status" value="8"/>
</dbReference>
<evidence type="ECO:0000256" key="4">
    <source>
        <dbReference type="ARBA" id="ARBA00022989"/>
    </source>
</evidence>
<evidence type="ECO:0000259" key="10">
    <source>
        <dbReference type="Pfam" id="PF13962"/>
    </source>
</evidence>
<evidence type="ECO:0000256" key="3">
    <source>
        <dbReference type="ARBA" id="ARBA00022737"/>
    </source>
</evidence>
<evidence type="ECO:0000256" key="8">
    <source>
        <dbReference type="SAM" id="MobiDB-lite"/>
    </source>
</evidence>
<dbReference type="Proteomes" id="UP000036987">
    <property type="component" value="Unassembled WGS sequence"/>
</dbReference>
<name>A0A0K9NWK4_ZOSMR</name>
<dbReference type="PANTHER" id="PTHR24186:SF8">
    <property type="entry name" value="ANKYRIN REPEAT FAMILY PROTEIN"/>
    <property type="match status" value="1"/>
</dbReference>
<dbReference type="GO" id="GO:0005886">
    <property type="term" value="C:plasma membrane"/>
    <property type="evidence" value="ECO:0000318"/>
    <property type="project" value="GO_Central"/>
</dbReference>
<feature type="transmembrane region" description="Helical" evidence="9">
    <location>
        <begin position="514"/>
        <end position="534"/>
    </location>
</feature>
<dbReference type="Pfam" id="PF00023">
    <property type="entry name" value="Ank"/>
    <property type="match status" value="1"/>
</dbReference>
<dbReference type="OrthoDB" id="194358at2759"/>
<feature type="region of interest" description="Disordered" evidence="8">
    <location>
        <begin position="40"/>
        <end position="90"/>
    </location>
</feature>
<evidence type="ECO:0000256" key="5">
    <source>
        <dbReference type="ARBA" id="ARBA00023043"/>
    </source>
</evidence>
<dbReference type="EMBL" id="LFYR01001623">
    <property type="protein sequence ID" value="KMZ60417.1"/>
    <property type="molecule type" value="Genomic_DNA"/>
</dbReference>
<keyword evidence="6 9" id="KW-0472">Membrane</keyword>
<feature type="transmembrane region" description="Helical" evidence="9">
    <location>
        <begin position="540"/>
        <end position="565"/>
    </location>
</feature>
<evidence type="ECO:0000256" key="2">
    <source>
        <dbReference type="ARBA" id="ARBA00022692"/>
    </source>
</evidence>
<reference evidence="12" key="1">
    <citation type="journal article" date="2016" name="Nature">
        <title>The genome of the seagrass Zostera marina reveals angiosperm adaptation to the sea.</title>
        <authorList>
            <person name="Olsen J.L."/>
            <person name="Rouze P."/>
            <person name="Verhelst B."/>
            <person name="Lin Y.-C."/>
            <person name="Bayer T."/>
            <person name="Collen J."/>
            <person name="Dattolo E."/>
            <person name="De Paoli E."/>
            <person name="Dittami S."/>
            <person name="Maumus F."/>
            <person name="Michel G."/>
            <person name="Kersting A."/>
            <person name="Lauritano C."/>
            <person name="Lohaus R."/>
            <person name="Toepel M."/>
            <person name="Tonon T."/>
            <person name="Vanneste K."/>
            <person name="Amirebrahimi M."/>
            <person name="Brakel J."/>
            <person name="Bostroem C."/>
            <person name="Chovatia M."/>
            <person name="Grimwood J."/>
            <person name="Jenkins J.W."/>
            <person name="Jueterbock A."/>
            <person name="Mraz A."/>
            <person name="Stam W.T."/>
            <person name="Tice H."/>
            <person name="Bornberg-Bauer E."/>
            <person name="Green P.J."/>
            <person name="Pearson G.A."/>
            <person name="Procaccini G."/>
            <person name="Duarte C.M."/>
            <person name="Schmutz J."/>
            <person name="Reusch T.B.H."/>
            <person name="Van de Peer Y."/>
        </authorList>
    </citation>
    <scope>NUCLEOTIDE SEQUENCE [LARGE SCALE GENOMIC DNA]</scope>
    <source>
        <strain evidence="12">cv. Finnish</strain>
    </source>
</reference>
<evidence type="ECO:0000313" key="11">
    <source>
        <dbReference type="EMBL" id="KMZ60417.1"/>
    </source>
</evidence>
<dbReference type="SUPFAM" id="SSF48403">
    <property type="entry name" value="Ankyrin repeat"/>
    <property type="match status" value="1"/>
</dbReference>
<proteinExistence type="predicted"/>
<comment type="subcellular location">
    <subcellularLocation>
        <location evidence="1">Membrane</location>
        <topology evidence="1">Multi-pass membrane protein</topology>
    </subcellularLocation>
</comment>
<dbReference type="PROSITE" id="PS50297">
    <property type="entry name" value="ANK_REP_REGION"/>
    <property type="match status" value="2"/>
</dbReference>
<dbReference type="PANTHER" id="PTHR24186">
    <property type="entry name" value="PROTEIN PHOSPHATASE 1 REGULATORY SUBUNIT"/>
    <property type="match status" value="1"/>
</dbReference>
<feature type="compositionally biased region" description="Basic and acidic residues" evidence="8">
    <location>
        <begin position="40"/>
        <end position="50"/>
    </location>
</feature>
<evidence type="ECO:0000313" key="12">
    <source>
        <dbReference type="Proteomes" id="UP000036987"/>
    </source>
</evidence>
<evidence type="ECO:0000256" key="9">
    <source>
        <dbReference type="SAM" id="Phobius"/>
    </source>
</evidence>
<keyword evidence="5 7" id="KW-0040">ANK repeat</keyword>
<keyword evidence="12" id="KW-1185">Reference proteome</keyword>
<dbReference type="STRING" id="29655.A0A0K9NWK4"/>
<feature type="transmembrane region" description="Helical" evidence="9">
    <location>
        <begin position="465"/>
        <end position="493"/>
    </location>
</feature>
<organism evidence="11 12">
    <name type="scientific">Zostera marina</name>
    <name type="common">Eelgrass</name>
    <dbReference type="NCBI Taxonomy" id="29655"/>
    <lineage>
        <taxon>Eukaryota</taxon>
        <taxon>Viridiplantae</taxon>
        <taxon>Streptophyta</taxon>
        <taxon>Embryophyta</taxon>
        <taxon>Tracheophyta</taxon>
        <taxon>Spermatophyta</taxon>
        <taxon>Magnoliopsida</taxon>
        <taxon>Liliopsida</taxon>
        <taxon>Zosteraceae</taxon>
        <taxon>Zostera</taxon>
    </lineage>
</organism>
<dbReference type="Pfam" id="PF13962">
    <property type="entry name" value="PGG"/>
    <property type="match status" value="1"/>
</dbReference>
<dbReference type="Gene3D" id="1.25.40.20">
    <property type="entry name" value="Ankyrin repeat-containing domain"/>
    <property type="match status" value="2"/>
</dbReference>
<feature type="domain" description="PGG" evidence="10">
    <location>
        <begin position="417"/>
        <end position="532"/>
    </location>
</feature>
<feature type="repeat" description="ANK" evidence="7">
    <location>
        <begin position="300"/>
        <end position="333"/>
    </location>
</feature>
<dbReference type="AlphaFoldDB" id="A0A0K9NWK4"/>
<dbReference type="InterPro" id="IPR036770">
    <property type="entry name" value="Ankyrin_rpt-contain_sf"/>
</dbReference>
<dbReference type="InterPro" id="IPR002110">
    <property type="entry name" value="Ankyrin_rpt"/>
</dbReference>
<evidence type="ECO:0000256" key="6">
    <source>
        <dbReference type="ARBA" id="ARBA00023136"/>
    </source>
</evidence>
<dbReference type="OMA" id="GYDSFHV"/>
<dbReference type="PROSITE" id="PS50088">
    <property type="entry name" value="ANK_REPEAT"/>
    <property type="match status" value="2"/>
</dbReference>